<feature type="domain" description="Glycosyltransferase 2-like" evidence="1">
    <location>
        <begin position="5"/>
        <end position="103"/>
    </location>
</feature>
<organism evidence="2">
    <name type="scientific">marine metagenome</name>
    <dbReference type="NCBI Taxonomy" id="408172"/>
    <lineage>
        <taxon>unclassified sequences</taxon>
        <taxon>metagenomes</taxon>
        <taxon>ecological metagenomes</taxon>
    </lineage>
</organism>
<sequence>MPHVSVILPSWNRADWLKKSIDSVLEQTFRDFELIVVDDASTDSTQEILTIYSGKFRSITFAKNLGVSAARNAAVKNCDSEWIAFLDSDDFWHPHKLQKQIAQTVIRAECPIHFTDEIWIRNGVRVNPKKKHQKLEGWIFKPSLELCLMSPSTVLLRRELFEVHGLFDETLPICEDYDLWLRLTAQHQVALLNEKLMTRHGGHADQLSLSEWGIDRYRVQSIIKILKTEKLSPEDRSAAIVALRKKCEILINGFHKRGKLQEVEKYEKIANQHQIS</sequence>
<dbReference type="Pfam" id="PF00535">
    <property type="entry name" value="Glycos_transf_2"/>
    <property type="match status" value="1"/>
</dbReference>
<reference evidence="2" key="1">
    <citation type="submission" date="2018-05" db="EMBL/GenBank/DDBJ databases">
        <authorList>
            <person name="Lanie J.A."/>
            <person name="Ng W.-L."/>
            <person name="Kazmierczak K.M."/>
            <person name="Andrzejewski T.M."/>
            <person name="Davidsen T.M."/>
            <person name="Wayne K.J."/>
            <person name="Tettelin H."/>
            <person name="Glass J.I."/>
            <person name="Rusch D."/>
            <person name="Podicherti R."/>
            <person name="Tsui H.-C.T."/>
            <person name="Winkler M.E."/>
        </authorList>
    </citation>
    <scope>NUCLEOTIDE SEQUENCE</scope>
</reference>
<gene>
    <name evidence="2" type="ORF">METZ01_LOCUS35892</name>
</gene>
<dbReference type="InterPro" id="IPR050834">
    <property type="entry name" value="Glycosyltransf_2"/>
</dbReference>
<dbReference type="PANTHER" id="PTHR43685">
    <property type="entry name" value="GLYCOSYLTRANSFERASE"/>
    <property type="match status" value="1"/>
</dbReference>
<evidence type="ECO:0000259" key="1">
    <source>
        <dbReference type="Pfam" id="PF00535"/>
    </source>
</evidence>
<dbReference type="InterPro" id="IPR001173">
    <property type="entry name" value="Glyco_trans_2-like"/>
</dbReference>
<dbReference type="EMBL" id="UINC01001533">
    <property type="protein sequence ID" value="SUZ83038.1"/>
    <property type="molecule type" value="Genomic_DNA"/>
</dbReference>
<dbReference type="InterPro" id="IPR029044">
    <property type="entry name" value="Nucleotide-diphossugar_trans"/>
</dbReference>
<name>A0A381QWS0_9ZZZZ</name>
<dbReference type="SUPFAM" id="SSF53448">
    <property type="entry name" value="Nucleotide-diphospho-sugar transferases"/>
    <property type="match status" value="1"/>
</dbReference>
<dbReference type="PANTHER" id="PTHR43685:SF2">
    <property type="entry name" value="GLYCOSYLTRANSFERASE 2-LIKE DOMAIN-CONTAINING PROTEIN"/>
    <property type="match status" value="1"/>
</dbReference>
<protein>
    <recommendedName>
        <fullName evidence="1">Glycosyltransferase 2-like domain-containing protein</fullName>
    </recommendedName>
</protein>
<evidence type="ECO:0000313" key="2">
    <source>
        <dbReference type="EMBL" id="SUZ83038.1"/>
    </source>
</evidence>
<dbReference type="AlphaFoldDB" id="A0A381QWS0"/>
<accession>A0A381QWS0</accession>
<dbReference type="Gene3D" id="3.90.550.10">
    <property type="entry name" value="Spore Coat Polysaccharide Biosynthesis Protein SpsA, Chain A"/>
    <property type="match status" value="1"/>
</dbReference>
<proteinExistence type="predicted"/>